<dbReference type="Proteomes" id="UP000265520">
    <property type="component" value="Unassembled WGS sequence"/>
</dbReference>
<proteinExistence type="predicted"/>
<accession>A0A392RKW7</accession>
<protein>
    <submittedName>
        <fullName evidence="1">Uncharacterized protein</fullName>
    </submittedName>
</protein>
<feature type="non-terminal residue" evidence="1">
    <location>
        <position position="1"/>
    </location>
</feature>
<reference evidence="1 2" key="1">
    <citation type="journal article" date="2018" name="Front. Plant Sci.">
        <title>Red Clover (Trifolium pratense) and Zigzag Clover (T. medium) - A Picture of Genomic Similarities and Differences.</title>
        <authorList>
            <person name="Dluhosova J."/>
            <person name="Istvanek J."/>
            <person name="Nedelnik J."/>
            <person name="Repkova J."/>
        </authorList>
    </citation>
    <scope>NUCLEOTIDE SEQUENCE [LARGE SCALE GENOMIC DNA]</scope>
    <source>
        <strain evidence="2">cv. 10/8</strain>
        <tissue evidence="1">Leaf</tissue>
    </source>
</reference>
<name>A0A392RKW7_9FABA</name>
<comment type="caution">
    <text evidence="1">The sequence shown here is derived from an EMBL/GenBank/DDBJ whole genome shotgun (WGS) entry which is preliminary data.</text>
</comment>
<organism evidence="1 2">
    <name type="scientific">Trifolium medium</name>
    <dbReference type="NCBI Taxonomy" id="97028"/>
    <lineage>
        <taxon>Eukaryota</taxon>
        <taxon>Viridiplantae</taxon>
        <taxon>Streptophyta</taxon>
        <taxon>Embryophyta</taxon>
        <taxon>Tracheophyta</taxon>
        <taxon>Spermatophyta</taxon>
        <taxon>Magnoliopsida</taxon>
        <taxon>eudicotyledons</taxon>
        <taxon>Gunneridae</taxon>
        <taxon>Pentapetalae</taxon>
        <taxon>rosids</taxon>
        <taxon>fabids</taxon>
        <taxon>Fabales</taxon>
        <taxon>Fabaceae</taxon>
        <taxon>Papilionoideae</taxon>
        <taxon>50 kb inversion clade</taxon>
        <taxon>NPAAA clade</taxon>
        <taxon>Hologalegina</taxon>
        <taxon>IRL clade</taxon>
        <taxon>Trifolieae</taxon>
        <taxon>Trifolium</taxon>
    </lineage>
</organism>
<sequence>FARRARIARALRAYQEKHGVASGRCALHRSAWRSAQDWMASARKSLLVARCAGVHGAAHRSSRIEHQVVYAICASHRFIWRVAHLHMFFTRGAQEAGAARSYEIYIKKSHFQI</sequence>
<evidence type="ECO:0000313" key="1">
    <source>
        <dbReference type="EMBL" id="MCI36440.1"/>
    </source>
</evidence>
<dbReference type="EMBL" id="LXQA010233840">
    <property type="protein sequence ID" value="MCI36440.1"/>
    <property type="molecule type" value="Genomic_DNA"/>
</dbReference>
<dbReference type="AlphaFoldDB" id="A0A392RKW7"/>
<evidence type="ECO:0000313" key="2">
    <source>
        <dbReference type="Proteomes" id="UP000265520"/>
    </source>
</evidence>
<keyword evidence="2" id="KW-1185">Reference proteome</keyword>